<dbReference type="SUPFAM" id="SSF52172">
    <property type="entry name" value="CheY-like"/>
    <property type="match status" value="1"/>
</dbReference>
<dbReference type="Gene3D" id="3.40.50.2300">
    <property type="match status" value="1"/>
</dbReference>
<keyword evidence="1 2" id="KW-0597">Phosphoprotein</keyword>
<reference evidence="5 6" key="1">
    <citation type="submission" date="2018-10" db="EMBL/GenBank/DDBJ databases">
        <title>Genomic Encyclopedia of Type Strains, Phase IV (KMG-IV): sequencing the most valuable type-strain genomes for metagenomic binning, comparative biology and taxonomic classification.</title>
        <authorList>
            <person name="Goeker M."/>
        </authorList>
    </citation>
    <scope>NUCLEOTIDE SEQUENCE [LARGE SCALE GENOMIC DNA]</scope>
    <source>
        <strain evidence="5 6">DSM 4734</strain>
    </source>
</reference>
<evidence type="ECO:0000256" key="1">
    <source>
        <dbReference type="ARBA" id="ARBA00022553"/>
    </source>
</evidence>
<dbReference type="Pfam" id="PF00072">
    <property type="entry name" value="Response_reg"/>
    <property type="match status" value="1"/>
</dbReference>
<dbReference type="InterPro" id="IPR001789">
    <property type="entry name" value="Sig_transdc_resp-reg_receiver"/>
</dbReference>
<evidence type="ECO:0000313" key="6">
    <source>
        <dbReference type="Proteomes" id="UP000273675"/>
    </source>
</evidence>
<dbReference type="Proteomes" id="UP000273675">
    <property type="component" value="Unassembled WGS sequence"/>
</dbReference>
<dbReference type="OrthoDB" id="9786548at2"/>
<dbReference type="PANTHER" id="PTHR44591:SF3">
    <property type="entry name" value="RESPONSE REGULATORY DOMAIN-CONTAINING PROTEIN"/>
    <property type="match status" value="1"/>
</dbReference>
<dbReference type="InterPro" id="IPR011006">
    <property type="entry name" value="CheY-like_superfamily"/>
</dbReference>
<dbReference type="PROSITE" id="PS50110">
    <property type="entry name" value="RESPONSE_REGULATORY"/>
    <property type="match status" value="1"/>
</dbReference>
<evidence type="ECO:0000256" key="2">
    <source>
        <dbReference type="PROSITE-ProRule" id="PRU00169"/>
    </source>
</evidence>
<evidence type="ECO:0000256" key="3">
    <source>
        <dbReference type="SAM" id="MobiDB-lite"/>
    </source>
</evidence>
<comment type="caution">
    <text evidence="5">The sequence shown here is derived from an EMBL/GenBank/DDBJ whole genome shotgun (WGS) entry which is preliminary data.</text>
</comment>
<dbReference type="AlphaFoldDB" id="A0A495D4D0"/>
<name>A0A495D4D0_9PROT</name>
<dbReference type="EMBL" id="RBIM01000007">
    <property type="protein sequence ID" value="RKQ95371.1"/>
    <property type="molecule type" value="Genomic_DNA"/>
</dbReference>
<dbReference type="RefSeq" id="WP_075190912.1">
    <property type="nucleotide sequence ID" value="NZ_RBIM01000007.1"/>
</dbReference>
<dbReference type="PANTHER" id="PTHR44591">
    <property type="entry name" value="STRESS RESPONSE REGULATOR PROTEIN 1"/>
    <property type="match status" value="1"/>
</dbReference>
<feature type="domain" description="Response regulatory" evidence="4">
    <location>
        <begin position="14"/>
        <end position="133"/>
    </location>
</feature>
<gene>
    <name evidence="5" type="ORF">C7435_3069</name>
</gene>
<proteinExistence type="predicted"/>
<feature type="region of interest" description="Disordered" evidence="3">
    <location>
        <begin position="132"/>
        <end position="152"/>
    </location>
</feature>
<protein>
    <submittedName>
        <fullName evidence="5">Two-component system chemotaxis response regulator CheY</fullName>
    </submittedName>
</protein>
<accession>A0A495D4D0</accession>
<dbReference type="InterPro" id="IPR050595">
    <property type="entry name" value="Bact_response_regulator"/>
</dbReference>
<evidence type="ECO:0000313" key="5">
    <source>
        <dbReference type="EMBL" id="RKQ95371.1"/>
    </source>
</evidence>
<dbReference type="GO" id="GO:0000160">
    <property type="term" value="P:phosphorelay signal transduction system"/>
    <property type="evidence" value="ECO:0007669"/>
    <property type="project" value="InterPro"/>
</dbReference>
<dbReference type="SMART" id="SM00448">
    <property type="entry name" value="REC"/>
    <property type="match status" value="1"/>
</dbReference>
<evidence type="ECO:0000259" key="4">
    <source>
        <dbReference type="PROSITE" id="PS50110"/>
    </source>
</evidence>
<sequence>MTDFALDTTLSRLTILLVDDSAALRGALRVSLQAFGCNRVIEADTVERALDVLRAKPVDLLITDWKMKPRDGLDLVRTLRDRRHSPAPHLPVIMLSAYSAEERIRQARQTGVDAFLTKPFTAANLAQTLRETLGSTSQHRAGAPDASLATAS</sequence>
<feature type="modified residue" description="4-aspartylphosphate" evidence="2">
    <location>
        <position position="64"/>
    </location>
</feature>
<organism evidence="5 6">
    <name type="scientific">Maricaulis maris</name>
    <dbReference type="NCBI Taxonomy" id="74318"/>
    <lineage>
        <taxon>Bacteria</taxon>
        <taxon>Pseudomonadati</taxon>
        <taxon>Pseudomonadota</taxon>
        <taxon>Alphaproteobacteria</taxon>
        <taxon>Maricaulales</taxon>
        <taxon>Maricaulaceae</taxon>
        <taxon>Maricaulis</taxon>
    </lineage>
</organism>